<feature type="compositionally biased region" description="Polar residues" evidence="5">
    <location>
        <begin position="43"/>
        <end position="60"/>
    </location>
</feature>
<dbReference type="GO" id="GO:0000278">
    <property type="term" value="P:mitotic cell cycle"/>
    <property type="evidence" value="ECO:0007669"/>
    <property type="project" value="TreeGrafter"/>
</dbReference>
<proteinExistence type="inferred from homology"/>
<dbReference type="InterPro" id="IPR001752">
    <property type="entry name" value="Kinesin_motor_dom"/>
</dbReference>
<gene>
    <name evidence="7" type="ORF">M408DRAFT_331539</name>
</gene>
<evidence type="ECO:0000256" key="4">
    <source>
        <dbReference type="SAM" id="Coils"/>
    </source>
</evidence>
<feature type="region of interest" description="Disordered" evidence="5">
    <location>
        <begin position="768"/>
        <end position="830"/>
    </location>
</feature>
<evidence type="ECO:0000313" key="8">
    <source>
        <dbReference type="Proteomes" id="UP000054097"/>
    </source>
</evidence>
<feature type="coiled-coil region" evidence="4">
    <location>
        <begin position="710"/>
        <end position="740"/>
    </location>
</feature>
<keyword evidence="3" id="KW-0547">Nucleotide-binding</keyword>
<feature type="compositionally biased region" description="Polar residues" evidence="5">
    <location>
        <begin position="10"/>
        <end position="22"/>
    </location>
</feature>
<dbReference type="Gene3D" id="3.40.850.10">
    <property type="entry name" value="Kinesin motor domain"/>
    <property type="match status" value="1"/>
</dbReference>
<dbReference type="AlphaFoldDB" id="A0A0C2WEI6"/>
<dbReference type="InterPro" id="IPR027417">
    <property type="entry name" value="P-loop_NTPase"/>
</dbReference>
<evidence type="ECO:0000256" key="2">
    <source>
        <dbReference type="ARBA" id="ARBA00023175"/>
    </source>
</evidence>
<dbReference type="EMBL" id="KN824319">
    <property type="protein sequence ID" value="KIM24868.1"/>
    <property type="molecule type" value="Genomic_DNA"/>
</dbReference>
<dbReference type="PROSITE" id="PS50067">
    <property type="entry name" value="KINESIN_MOTOR_2"/>
    <property type="match status" value="1"/>
</dbReference>
<evidence type="ECO:0000313" key="7">
    <source>
        <dbReference type="EMBL" id="KIM24868.1"/>
    </source>
</evidence>
<dbReference type="Pfam" id="PF00225">
    <property type="entry name" value="Kinesin"/>
    <property type="match status" value="1"/>
</dbReference>
<dbReference type="GO" id="GO:0003777">
    <property type="term" value="F:microtubule motor activity"/>
    <property type="evidence" value="ECO:0007669"/>
    <property type="project" value="InterPro"/>
</dbReference>
<keyword evidence="3" id="KW-0067">ATP-binding</keyword>
<evidence type="ECO:0000259" key="6">
    <source>
        <dbReference type="PROSITE" id="PS50067"/>
    </source>
</evidence>
<dbReference type="GO" id="GO:0005524">
    <property type="term" value="F:ATP binding"/>
    <property type="evidence" value="ECO:0007669"/>
    <property type="project" value="UniProtKB-UniRule"/>
</dbReference>
<evidence type="ECO:0000256" key="3">
    <source>
        <dbReference type="PROSITE-ProRule" id="PRU00283"/>
    </source>
</evidence>
<dbReference type="SMART" id="SM00129">
    <property type="entry name" value="KISc"/>
    <property type="match status" value="1"/>
</dbReference>
<feature type="binding site" evidence="3">
    <location>
        <begin position="260"/>
        <end position="267"/>
    </location>
    <ligand>
        <name>ATP</name>
        <dbReference type="ChEBI" id="CHEBI:30616"/>
    </ligand>
</feature>
<dbReference type="InterPro" id="IPR027640">
    <property type="entry name" value="Kinesin-like_fam"/>
</dbReference>
<dbReference type="GO" id="GO:0007018">
    <property type="term" value="P:microtubule-based movement"/>
    <property type="evidence" value="ECO:0007669"/>
    <property type="project" value="InterPro"/>
</dbReference>
<keyword evidence="8" id="KW-1185">Reference proteome</keyword>
<keyword evidence="1 4" id="KW-0175">Coiled coil</keyword>
<dbReference type="STRING" id="933852.A0A0C2WEI6"/>
<dbReference type="SUPFAM" id="SSF52540">
    <property type="entry name" value="P-loop containing nucleoside triphosphate hydrolases"/>
    <property type="match status" value="1"/>
</dbReference>
<protein>
    <recommendedName>
        <fullName evidence="6">Kinesin motor domain-containing protein</fullName>
    </recommendedName>
</protein>
<feature type="non-terminal residue" evidence="7">
    <location>
        <position position="1"/>
    </location>
</feature>
<accession>A0A0C2WEI6</accession>
<feature type="compositionally biased region" description="Low complexity" evidence="5">
    <location>
        <begin position="23"/>
        <end position="42"/>
    </location>
</feature>
<feature type="coiled-coil region" evidence="4">
    <location>
        <begin position="525"/>
        <end position="566"/>
    </location>
</feature>
<organism evidence="7 8">
    <name type="scientific">Serendipita vermifera MAFF 305830</name>
    <dbReference type="NCBI Taxonomy" id="933852"/>
    <lineage>
        <taxon>Eukaryota</taxon>
        <taxon>Fungi</taxon>
        <taxon>Dikarya</taxon>
        <taxon>Basidiomycota</taxon>
        <taxon>Agaricomycotina</taxon>
        <taxon>Agaricomycetes</taxon>
        <taxon>Sebacinales</taxon>
        <taxon>Serendipitaceae</taxon>
        <taxon>Serendipita</taxon>
    </lineage>
</organism>
<dbReference type="HOGENOM" id="CLU_001485_34_0_1"/>
<reference evidence="7 8" key="1">
    <citation type="submission" date="2014-04" db="EMBL/GenBank/DDBJ databases">
        <authorList>
            <consortium name="DOE Joint Genome Institute"/>
            <person name="Kuo A."/>
            <person name="Zuccaro A."/>
            <person name="Kohler A."/>
            <person name="Nagy L.G."/>
            <person name="Floudas D."/>
            <person name="Copeland A."/>
            <person name="Barry K.W."/>
            <person name="Cichocki N."/>
            <person name="Veneault-Fourrey C."/>
            <person name="LaButti K."/>
            <person name="Lindquist E.A."/>
            <person name="Lipzen A."/>
            <person name="Lundell T."/>
            <person name="Morin E."/>
            <person name="Murat C."/>
            <person name="Sun H."/>
            <person name="Tunlid A."/>
            <person name="Henrissat B."/>
            <person name="Grigoriev I.V."/>
            <person name="Hibbett D.S."/>
            <person name="Martin F."/>
            <person name="Nordberg H.P."/>
            <person name="Cantor M.N."/>
            <person name="Hua S.X."/>
        </authorList>
    </citation>
    <scope>NUCLEOTIDE SEQUENCE [LARGE SCALE GENOMIC DNA]</scope>
    <source>
        <strain evidence="7 8">MAFF 305830</strain>
    </source>
</reference>
<sequence>MSVPPRKFTPTRSGSVNTNISESGRSSVLSIASSGSSAGSSSVPRNLGSTPSKPTSSHVRSNSHDLSKSRAVASKQTAPTLRPPPSIAAPKTRALSPIPSSPKKARSATYDSPARSPSKAALQLHVDTEGDGDVTDQLVDATIVNDFDLSTEFDMTEISKMLNDERNKENASPSTSTDKVLVSVRVKPPGNDEDAWIVEPGDCKLSVKDQYARTAASSGNEYRYDNVITGSNNRTVYDLAAKRHVFSAMEGFNAVIFAYGQTASGKTFTLSGSDEEPGIIPRAMRDVFGYIKATPDREYLLRASYIEIYNEQIHDLLASGVGATRVPVTLQGTGFNVTMTPLREEVVTSLKAVKEVMERGESNRRTASTDWNERSSRSHSVFRLVIESRERVLEGAATTGVPSTPSGSRLHVDGAQGVRMSILSLIDLAGSEKATSDKERTKEAKYINTSLLTLGTVIGTLAENASKGKSDHVPFRNSKLTRMLQPSLSGDARISVICTINTAPSAVSESLSTLGFASRVKKVALNASKKEIVDHEALIERYRKEIDELKAKLQEKEVAEKKINRRLSTREKADERRDKTDMNIRLKQLSKLILTSNTVDVNNDLGPASPIKIDFDLSPYQLQEELLGAKRRLESQETQILSLEAALAARPLLPQDAPEDDKDRVIADLQRTNRELTFAVQGYEENLGEPLRAVKEDVEKEWIGKVESLEKELEGSREWVKEVLKELEKEKALRVKLEEEKRALVSFVTDIDVHMRERTSFTSSLPRLSFATPRSSMGAGGDAGGNRRRSLGSVLIEASNGPRAGGGQLGELKELKEESEDKENAQVVTA</sequence>
<dbReference type="InterPro" id="IPR036961">
    <property type="entry name" value="Kinesin_motor_dom_sf"/>
</dbReference>
<dbReference type="GO" id="GO:0008017">
    <property type="term" value="F:microtubule binding"/>
    <property type="evidence" value="ECO:0007669"/>
    <property type="project" value="InterPro"/>
</dbReference>
<evidence type="ECO:0000256" key="5">
    <source>
        <dbReference type="SAM" id="MobiDB-lite"/>
    </source>
</evidence>
<feature type="coiled-coil region" evidence="4">
    <location>
        <begin position="626"/>
        <end position="686"/>
    </location>
</feature>
<comment type="similarity">
    <text evidence="3">Belongs to the TRAFAC class myosin-kinesin ATPase superfamily. Kinesin family.</text>
</comment>
<evidence type="ECO:0000256" key="1">
    <source>
        <dbReference type="ARBA" id="ARBA00023054"/>
    </source>
</evidence>
<name>A0A0C2WEI6_SERVB</name>
<dbReference type="PRINTS" id="PR00380">
    <property type="entry name" value="KINESINHEAVY"/>
</dbReference>
<keyword evidence="2 3" id="KW-0505">Motor protein</keyword>
<reference evidence="8" key="2">
    <citation type="submission" date="2015-01" db="EMBL/GenBank/DDBJ databases">
        <title>Evolutionary Origins and Diversification of the Mycorrhizal Mutualists.</title>
        <authorList>
            <consortium name="DOE Joint Genome Institute"/>
            <consortium name="Mycorrhizal Genomics Consortium"/>
            <person name="Kohler A."/>
            <person name="Kuo A."/>
            <person name="Nagy L.G."/>
            <person name="Floudas D."/>
            <person name="Copeland A."/>
            <person name="Barry K.W."/>
            <person name="Cichocki N."/>
            <person name="Veneault-Fourrey C."/>
            <person name="LaButti K."/>
            <person name="Lindquist E.A."/>
            <person name="Lipzen A."/>
            <person name="Lundell T."/>
            <person name="Morin E."/>
            <person name="Murat C."/>
            <person name="Riley R."/>
            <person name="Ohm R."/>
            <person name="Sun H."/>
            <person name="Tunlid A."/>
            <person name="Henrissat B."/>
            <person name="Grigoriev I.V."/>
            <person name="Hibbett D.S."/>
            <person name="Martin F."/>
        </authorList>
    </citation>
    <scope>NUCLEOTIDE SEQUENCE [LARGE SCALE GENOMIC DNA]</scope>
    <source>
        <strain evidence="8">MAFF 305830</strain>
    </source>
</reference>
<feature type="region of interest" description="Disordered" evidence="5">
    <location>
        <begin position="1"/>
        <end position="120"/>
    </location>
</feature>
<dbReference type="PANTHER" id="PTHR47968">
    <property type="entry name" value="CENTROMERE PROTEIN E"/>
    <property type="match status" value="1"/>
</dbReference>
<dbReference type="PANTHER" id="PTHR47968:SF75">
    <property type="entry name" value="CENTROMERE-ASSOCIATED PROTEIN E"/>
    <property type="match status" value="1"/>
</dbReference>
<feature type="domain" description="Kinesin motor" evidence="6">
    <location>
        <begin position="179"/>
        <end position="523"/>
    </location>
</feature>
<dbReference type="OrthoDB" id="3176171at2759"/>
<dbReference type="GO" id="GO:0005874">
    <property type="term" value="C:microtubule"/>
    <property type="evidence" value="ECO:0007669"/>
    <property type="project" value="TreeGrafter"/>
</dbReference>
<dbReference type="Proteomes" id="UP000054097">
    <property type="component" value="Unassembled WGS sequence"/>
</dbReference>